<dbReference type="OrthoDB" id="587249at2759"/>
<feature type="signal peptide" evidence="1">
    <location>
        <begin position="1"/>
        <end position="23"/>
    </location>
</feature>
<reference evidence="3" key="1">
    <citation type="submission" date="2020-02" db="EMBL/GenBank/DDBJ databases">
        <authorList>
            <person name="Scholz U."/>
            <person name="Mascher M."/>
            <person name="Fiebig A."/>
        </authorList>
    </citation>
    <scope>NUCLEOTIDE SEQUENCE</scope>
</reference>
<feature type="domain" description="Expansin-like EG45" evidence="2">
    <location>
        <begin position="37"/>
        <end position="145"/>
    </location>
</feature>
<accession>A0A7I8LI17</accession>
<dbReference type="AlphaFoldDB" id="A0A7I8LI17"/>
<feature type="chain" id="PRO_5029912996" description="Expansin-like EG45 domain-containing protein" evidence="1">
    <location>
        <begin position="24"/>
        <end position="145"/>
    </location>
</feature>
<sequence length="145" mass="15149">MINRLKLLPFLVSLLLGLHRSAADVGTATSYSPPYLPTACYGGDASQFPSNNFFAAAGDGIWDNSAACGRLYLVKCLSSTVPRACADGQPPILVKIVDHASALVSPPSHGGATMVLSDAAFRAITNSSAGQITQINIDFTHSKKV</sequence>
<dbReference type="PROSITE" id="PS50842">
    <property type="entry name" value="EXPANSIN_EG45"/>
    <property type="match status" value="1"/>
</dbReference>
<proteinExistence type="predicted"/>
<name>A0A7I8LI17_SPIIN</name>
<evidence type="ECO:0000313" key="4">
    <source>
        <dbReference type="Proteomes" id="UP000663760"/>
    </source>
</evidence>
<dbReference type="EMBL" id="LR746278">
    <property type="protein sequence ID" value="CAA7408844.1"/>
    <property type="molecule type" value="Genomic_DNA"/>
</dbReference>
<gene>
    <name evidence="3" type="ORF">SI8410_15019522</name>
</gene>
<protein>
    <recommendedName>
        <fullName evidence="2">Expansin-like EG45 domain-containing protein</fullName>
    </recommendedName>
</protein>
<dbReference type="InterPro" id="IPR007112">
    <property type="entry name" value="Expansin/allergen_DPBB_dom"/>
</dbReference>
<organism evidence="3 4">
    <name type="scientific">Spirodela intermedia</name>
    <name type="common">Intermediate duckweed</name>
    <dbReference type="NCBI Taxonomy" id="51605"/>
    <lineage>
        <taxon>Eukaryota</taxon>
        <taxon>Viridiplantae</taxon>
        <taxon>Streptophyta</taxon>
        <taxon>Embryophyta</taxon>
        <taxon>Tracheophyta</taxon>
        <taxon>Spermatophyta</taxon>
        <taxon>Magnoliopsida</taxon>
        <taxon>Liliopsida</taxon>
        <taxon>Araceae</taxon>
        <taxon>Lemnoideae</taxon>
        <taxon>Spirodela</taxon>
    </lineage>
</organism>
<evidence type="ECO:0000256" key="1">
    <source>
        <dbReference type="SAM" id="SignalP"/>
    </source>
</evidence>
<dbReference type="CDD" id="cd22269">
    <property type="entry name" value="DPBB_EG45-like"/>
    <property type="match status" value="1"/>
</dbReference>
<keyword evidence="4" id="KW-1185">Reference proteome</keyword>
<dbReference type="SUPFAM" id="SSF50685">
    <property type="entry name" value="Barwin-like endoglucanases"/>
    <property type="match status" value="1"/>
</dbReference>
<dbReference type="Gene3D" id="2.40.40.10">
    <property type="entry name" value="RlpA-like domain"/>
    <property type="match status" value="1"/>
</dbReference>
<evidence type="ECO:0000313" key="3">
    <source>
        <dbReference type="EMBL" id="CAA7408844.1"/>
    </source>
</evidence>
<dbReference type="InterPro" id="IPR036908">
    <property type="entry name" value="RlpA-like_sf"/>
</dbReference>
<dbReference type="PANTHER" id="PTHR47480">
    <property type="entry name" value="EG45-LIKE DOMAIN CONTAINING PROTEIN"/>
    <property type="match status" value="1"/>
</dbReference>
<dbReference type="Proteomes" id="UP000663760">
    <property type="component" value="Chromosome 15"/>
</dbReference>
<evidence type="ECO:0000259" key="2">
    <source>
        <dbReference type="PROSITE" id="PS50842"/>
    </source>
</evidence>
<dbReference type="PANTHER" id="PTHR47480:SF1">
    <property type="entry name" value="EG45-LIKE DOMAIN CONTAINING PROTEIN 1"/>
    <property type="match status" value="1"/>
</dbReference>
<keyword evidence="1" id="KW-0732">Signal</keyword>